<dbReference type="SMART" id="SM00230">
    <property type="entry name" value="CysPc"/>
    <property type="match status" value="1"/>
</dbReference>
<evidence type="ECO:0000256" key="3">
    <source>
        <dbReference type="ARBA" id="ARBA00022801"/>
    </source>
</evidence>
<feature type="active site" evidence="5 6">
    <location>
        <position position="135"/>
    </location>
</feature>
<dbReference type="Proteomes" id="UP000604046">
    <property type="component" value="Unassembled WGS sequence"/>
</dbReference>
<evidence type="ECO:0000256" key="1">
    <source>
        <dbReference type="ARBA" id="ARBA00007623"/>
    </source>
</evidence>
<keyword evidence="4 6" id="KW-0788">Thiol protease</keyword>
<dbReference type="SUPFAM" id="SSF54001">
    <property type="entry name" value="Cysteine proteinases"/>
    <property type="match status" value="1"/>
</dbReference>
<evidence type="ECO:0000313" key="10">
    <source>
        <dbReference type="Proteomes" id="UP000604046"/>
    </source>
</evidence>
<name>A0A812TD87_9DINO</name>
<sequence>MSRCWPALYTGQACLLYNIIFGPIVLIIHALRIYLPPCLYIYAWRAYWHLGGCCSSFFVDQEFPPNDASLGKVSGDTANESSGKQGGGTVWVRAMHFSRNSGAQPSHPTLGDSQMHLFEGKIEAQDILQGALGDCWLLAAMAALAEHEGSINRLFQESCVQPDGKYKIKLFDPQMKQWKVIILDDFVPCVADQQDSDGVARCADGTPKAMYARPHGKEIWTMLLEKAFAKLCGSYASTEAGITEWGISAMTGGSAWRYERGDGKWDRLDLVAEESQDKRACGFRHTGESHDDEEFFLLLRYYHRQGAVLCCGGVKPAGQQQGLVVGHAFSLLQVRAVYTSWHSEEFFRMVQIRNPWGTGEWKGPWSDASPLWEKYPHVRDTLLQSRARDDGTYWMQWEDFCQLWGYVGCVDYGSGIFSMRLPIFSEEEAAGPVKACCLGCARFWCLCEGPRHFFCSHQASAEHVESEVFRRSFGPALMARARTLHFAVIWRVVIHAERIAGCVSGIWYGALFAMFGNSAIGHLAFLASRLGPPSLDDQQGVLGVLYCRKLFAGISTRQSMMQAVTAIPAIATGIVEAALPRIWAVVQPIVDPFSDEKEGDKETGWCKMIPRVLRVFYWSDVVTVATVAHSLYFVCDVPLRTWLIGGLLLGFPVTDLVHRMVMKDDPRTKVVRFTIKKIRGGAHPENFKLDTIVLYNRCGGAIHRSLVDERHEGNYWFVEIRDGPELVTGYQIVTHRTEGPECDPSSWIVEGSVDGVTWYMIDECSSESLPRQREAASQQFDDLMHMPDAQAAFRQGFLAEAAACAGSFAWLLLGTSWVSAGTEACVDSAPYLWYWSYFLVVVLWSFLGTVTIGLITCAVAMIIVGGKTT</sequence>
<dbReference type="InterPro" id="IPR038765">
    <property type="entry name" value="Papain-like_cys_pep_sf"/>
</dbReference>
<feature type="active site" evidence="5 6">
    <location>
        <position position="327"/>
    </location>
</feature>
<gene>
    <name evidence="9" type="primary">DEK1</name>
    <name evidence="9" type="ORF">SNAT2548_LOCUS29702</name>
</gene>
<protein>
    <submittedName>
        <fullName evidence="9">DEK1 protein</fullName>
    </submittedName>
</protein>
<dbReference type="GO" id="GO:0004198">
    <property type="term" value="F:calcium-dependent cysteine-type endopeptidase activity"/>
    <property type="evidence" value="ECO:0007669"/>
    <property type="project" value="InterPro"/>
</dbReference>
<dbReference type="Gene3D" id="3.90.70.10">
    <property type="entry name" value="Cysteine proteinases"/>
    <property type="match status" value="1"/>
</dbReference>
<dbReference type="InterPro" id="IPR022684">
    <property type="entry name" value="Calpain_cysteine_protease"/>
</dbReference>
<organism evidence="9 10">
    <name type="scientific">Symbiodinium natans</name>
    <dbReference type="NCBI Taxonomy" id="878477"/>
    <lineage>
        <taxon>Eukaryota</taxon>
        <taxon>Sar</taxon>
        <taxon>Alveolata</taxon>
        <taxon>Dinophyceae</taxon>
        <taxon>Suessiales</taxon>
        <taxon>Symbiodiniaceae</taxon>
        <taxon>Symbiodinium</taxon>
    </lineage>
</organism>
<evidence type="ECO:0000256" key="7">
    <source>
        <dbReference type="SAM" id="Phobius"/>
    </source>
</evidence>
<comment type="caution">
    <text evidence="9">The sequence shown here is derived from an EMBL/GenBank/DDBJ whole genome shotgun (WGS) entry which is preliminary data.</text>
</comment>
<feature type="transmembrane region" description="Helical" evidence="7">
    <location>
        <begin position="797"/>
        <end position="820"/>
    </location>
</feature>
<reference evidence="9" key="1">
    <citation type="submission" date="2021-02" db="EMBL/GenBank/DDBJ databases">
        <authorList>
            <person name="Dougan E. K."/>
            <person name="Rhodes N."/>
            <person name="Thang M."/>
            <person name="Chan C."/>
        </authorList>
    </citation>
    <scope>NUCLEOTIDE SEQUENCE</scope>
</reference>
<feature type="domain" description="Calpain catalytic" evidence="8">
    <location>
        <begin position="57"/>
        <end position="407"/>
    </location>
</feature>
<dbReference type="EMBL" id="CAJNDS010002573">
    <property type="protein sequence ID" value="CAE7530346.1"/>
    <property type="molecule type" value="Genomic_DNA"/>
</dbReference>
<dbReference type="InterPro" id="IPR000169">
    <property type="entry name" value="Pept_cys_AS"/>
</dbReference>
<dbReference type="OrthoDB" id="424753at2759"/>
<evidence type="ECO:0000256" key="2">
    <source>
        <dbReference type="ARBA" id="ARBA00022670"/>
    </source>
</evidence>
<feature type="transmembrane region" description="Helical" evidence="7">
    <location>
        <begin position="832"/>
        <end position="864"/>
    </location>
</feature>
<keyword evidence="7" id="KW-0472">Membrane</keyword>
<dbReference type="GO" id="GO:0006508">
    <property type="term" value="P:proteolysis"/>
    <property type="evidence" value="ECO:0007669"/>
    <property type="project" value="UniProtKB-KW"/>
</dbReference>
<dbReference type="PROSITE" id="PS50203">
    <property type="entry name" value="CALPAIN_CAT"/>
    <property type="match status" value="1"/>
</dbReference>
<dbReference type="PANTHER" id="PTHR10183:SF379">
    <property type="entry name" value="CALPAIN-5"/>
    <property type="match status" value="1"/>
</dbReference>
<proteinExistence type="inferred from homology"/>
<accession>A0A812TD87</accession>
<feature type="transmembrane region" description="Helical" evidence="7">
    <location>
        <begin position="15"/>
        <end position="35"/>
    </location>
</feature>
<keyword evidence="2 6" id="KW-0645">Protease</keyword>
<evidence type="ECO:0000313" key="9">
    <source>
        <dbReference type="EMBL" id="CAE7530346.1"/>
    </source>
</evidence>
<feature type="transmembrane region" description="Helical" evidence="7">
    <location>
        <begin position="615"/>
        <end position="633"/>
    </location>
</feature>
<keyword evidence="7" id="KW-0812">Transmembrane</keyword>
<comment type="similarity">
    <text evidence="1">Belongs to the peptidase C2 family.</text>
</comment>
<feature type="transmembrane region" description="Helical" evidence="7">
    <location>
        <begin position="639"/>
        <end position="657"/>
    </location>
</feature>
<feature type="active site" evidence="5 6">
    <location>
        <position position="354"/>
    </location>
</feature>
<dbReference type="PANTHER" id="PTHR10183">
    <property type="entry name" value="CALPAIN"/>
    <property type="match status" value="1"/>
</dbReference>
<dbReference type="PROSITE" id="PS00139">
    <property type="entry name" value="THIOL_PROTEASE_CYS"/>
    <property type="match status" value="1"/>
</dbReference>
<evidence type="ECO:0000259" key="8">
    <source>
        <dbReference type="PROSITE" id="PS50203"/>
    </source>
</evidence>
<evidence type="ECO:0000256" key="6">
    <source>
        <dbReference type="PROSITE-ProRule" id="PRU00239"/>
    </source>
</evidence>
<dbReference type="AlphaFoldDB" id="A0A812TD87"/>
<dbReference type="PRINTS" id="PR00704">
    <property type="entry name" value="CALPAIN"/>
</dbReference>
<keyword evidence="3 6" id="KW-0378">Hydrolase</keyword>
<keyword evidence="7" id="KW-1133">Transmembrane helix</keyword>
<dbReference type="Pfam" id="PF00648">
    <property type="entry name" value="Peptidase_C2"/>
    <property type="match status" value="1"/>
</dbReference>
<dbReference type="InterPro" id="IPR001300">
    <property type="entry name" value="Peptidase_C2_calpain_cat"/>
</dbReference>
<evidence type="ECO:0000256" key="4">
    <source>
        <dbReference type="ARBA" id="ARBA00022807"/>
    </source>
</evidence>
<keyword evidence="10" id="KW-1185">Reference proteome</keyword>
<evidence type="ECO:0000256" key="5">
    <source>
        <dbReference type="PIRSR" id="PIRSR622684-1"/>
    </source>
</evidence>